<feature type="transmembrane region" description="Helical" evidence="1">
    <location>
        <begin position="12"/>
        <end position="34"/>
    </location>
</feature>
<keyword evidence="1" id="KW-0472">Membrane</keyword>
<accession>A0A1I4ZN13</accession>
<dbReference type="EMBL" id="FOVI01000006">
    <property type="protein sequence ID" value="SFN51423.1"/>
    <property type="molecule type" value="Genomic_DNA"/>
</dbReference>
<evidence type="ECO:0000313" key="2">
    <source>
        <dbReference type="EMBL" id="SFN51423.1"/>
    </source>
</evidence>
<dbReference type="AlphaFoldDB" id="A0A1I4ZN13"/>
<proteinExistence type="predicted"/>
<keyword evidence="3" id="KW-1185">Reference proteome</keyword>
<keyword evidence="1" id="KW-0812">Transmembrane</keyword>
<keyword evidence="1" id="KW-1133">Transmembrane helix</keyword>
<sequence length="62" mass="6500">MKNVIKQEMQQLNYEDIAALVTTGAAAGIAVTKITGHSKSLGAAVGVGLSMLFYGLLKKYGK</sequence>
<gene>
    <name evidence="2" type="ORF">SAMN05421741_106131</name>
</gene>
<dbReference type="RefSeq" id="WP_091520972.1">
    <property type="nucleotide sequence ID" value="NZ_FOVI01000006.1"/>
</dbReference>
<dbReference type="STRING" id="913024.SAMN05421741_106131"/>
<evidence type="ECO:0000313" key="3">
    <source>
        <dbReference type="Proteomes" id="UP000199036"/>
    </source>
</evidence>
<dbReference type="Proteomes" id="UP000199036">
    <property type="component" value="Unassembled WGS sequence"/>
</dbReference>
<feature type="transmembrane region" description="Helical" evidence="1">
    <location>
        <begin position="40"/>
        <end position="57"/>
    </location>
</feature>
<organism evidence="2 3">
    <name type="scientific">Paenimyroides ummariense</name>
    <dbReference type="NCBI Taxonomy" id="913024"/>
    <lineage>
        <taxon>Bacteria</taxon>
        <taxon>Pseudomonadati</taxon>
        <taxon>Bacteroidota</taxon>
        <taxon>Flavobacteriia</taxon>
        <taxon>Flavobacteriales</taxon>
        <taxon>Flavobacteriaceae</taxon>
        <taxon>Paenimyroides</taxon>
    </lineage>
</organism>
<protein>
    <submittedName>
        <fullName evidence="2">Uncharacterized protein</fullName>
    </submittedName>
</protein>
<evidence type="ECO:0000256" key="1">
    <source>
        <dbReference type="SAM" id="Phobius"/>
    </source>
</evidence>
<name>A0A1I4ZN13_9FLAO</name>
<reference evidence="3" key="1">
    <citation type="submission" date="2016-10" db="EMBL/GenBank/DDBJ databases">
        <authorList>
            <person name="Varghese N."/>
            <person name="Submissions S."/>
        </authorList>
    </citation>
    <scope>NUCLEOTIDE SEQUENCE [LARGE SCALE GENOMIC DNA]</scope>
    <source>
        <strain evidence="3">DS-12</strain>
    </source>
</reference>